<dbReference type="Pfam" id="PF00462">
    <property type="entry name" value="Glutaredoxin"/>
    <property type="match status" value="2"/>
</dbReference>
<dbReference type="InterPro" id="IPR013766">
    <property type="entry name" value="Thioredoxin_domain"/>
</dbReference>
<dbReference type="GO" id="GO:0051536">
    <property type="term" value="F:iron-sulfur cluster binding"/>
    <property type="evidence" value="ECO:0007669"/>
    <property type="project" value="UniProtKB-KW"/>
</dbReference>
<dbReference type="CDD" id="cd03028">
    <property type="entry name" value="GRX_PICOT_like"/>
    <property type="match status" value="2"/>
</dbReference>
<evidence type="ECO:0000256" key="1">
    <source>
        <dbReference type="ARBA" id="ARBA00022723"/>
    </source>
</evidence>
<dbReference type="Proteomes" id="UP001165122">
    <property type="component" value="Unassembled WGS sequence"/>
</dbReference>
<evidence type="ECO:0000256" key="3">
    <source>
        <dbReference type="ARBA" id="ARBA00023014"/>
    </source>
</evidence>
<reference evidence="7" key="1">
    <citation type="journal article" date="2023" name="Commun. Biol.">
        <title>Genome analysis of Parmales, the sister group of diatoms, reveals the evolutionary specialization of diatoms from phago-mixotrophs to photoautotrophs.</title>
        <authorList>
            <person name="Ban H."/>
            <person name="Sato S."/>
            <person name="Yoshikawa S."/>
            <person name="Yamada K."/>
            <person name="Nakamura Y."/>
            <person name="Ichinomiya M."/>
            <person name="Sato N."/>
            <person name="Blanc-Mathieu R."/>
            <person name="Endo H."/>
            <person name="Kuwata A."/>
            <person name="Ogata H."/>
        </authorList>
    </citation>
    <scope>NUCLEOTIDE SEQUENCE [LARGE SCALE GENOMIC DNA]</scope>
    <source>
        <strain evidence="7">NIES 3700</strain>
    </source>
</reference>
<organism evidence="6 7">
    <name type="scientific">Triparma laevis f. longispina</name>
    <dbReference type="NCBI Taxonomy" id="1714387"/>
    <lineage>
        <taxon>Eukaryota</taxon>
        <taxon>Sar</taxon>
        <taxon>Stramenopiles</taxon>
        <taxon>Ochrophyta</taxon>
        <taxon>Bolidophyceae</taxon>
        <taxon>Parmales</taxon>
        <taxon>Triparmaceae</taxon>
        <taxon>Triparma</taxon>
    </lineage>
</organism>
<dbReference type="AlphaFoldDB" id="A0A9W7CF75"/>
<dbReference type="EMBL" id="BRXW01000080">
    <property type="protein sequence ID" value="GMI05016.1"/>
    <property type="molecule type" value="Genomic_DNA"/>
</dbReference>
<proteinExistence type="predicted"/>
<dbReference type="NCBIfam" id="TIGR00365">
    <property type="entry name" value="Grx4 family monothiol glutaredoxin"/>
    <property type="match status" value="1"/>
</dbReference>
<keyword evidence="7" id="KW-1185">Reference proteome</keyword>
<dbReference type="GO" id="GO:0005829">
    <property type="term" value="C:cytosol"/>
    <property type="evidence" value="ECO:0007669"/>
    <property type="project" value="TreeGrafter"/>
</dbReference>
<dbReference type="Gene3D" id="3.40.30.10">
    <property type="entry name" value="Glutaredoxin"/>
    <property type="match status" value="3"/>
</dbReference>
<dbReference type="GO" id="GO:0006879">
    <property type="term" value="P:intracellular iron ion homeostasis"/>
    <property type="evidence" value="ECO:0007669"/>
    <property type="project" value="TreeGrafter"/>
</dbReference>
<dbReference type="SUPFAM" id="SSF52833">
    <property type="entry name" value="Thioredoxin-like"/>
    <property type="match status" value="3"/>
</dbReference>
<gene>
    <name evidence="6" type="ORF">TrLO_g2867</name>
</gene>
<dbReference type="PANTHER" id="PTHR10293">
    <property type="entry name" value="GLUTAREDOXIN FAMILY MEMBER"/>
    <property type="match status" value="1"/>
</dbReference>
<dbReference type="FunFam" id="3.40.30.10:FF:000012">
    <property type="entry name" value="Monothiol glutaredoxin"/>
    <property type="match status" value="2"/>
</dbReference>
<evidence type="ECO:0008006" key="8">
    <source>
        <dbReference type="Google" id="ProtNLM"/>
    </source>
</evidence>
<dbReference type="InterPro" id="IPR033658">
    <property type="entry name" value="GRX_PICOT-like"/>
</dbReference>
<dbReference type="OrthoDB" id="415696at2759"/>
<dbReference type="InterPro" id="IPR036249">
    <property type="entry name" value="Thioredoxin-like_sf"/>
</dbReference>
<evidence type="ECO:0000256" key="2">
    <source>
        <dbReference type="ARBA" id="ARBA00023004"/>
    </source>
</evidence>
<feature type="domain" description="Glutaredoxin" evidence="5">
    <location>
        <begin position="143"/>
        <end position="203"/>
    </location>
</feature>
<dbReference type="PANTHER" id="PTHR10293:SF73">
    <property type="entry name" value="GLUTAREDOXIN-3"/>
    <property type="match status" value="1"/>
</dbReference>
<evidence type="ECO:0000259" key="5">
    <source>
        <dbReference type="Pfam" id="PF00462"/>
    </source>
</evidence>
<comment type="caution">
    <text evidence="6">The sequence shown here is derived from an EMBL/GenBank/DDBJ whole genome shotgun (WGS) entry which is preliminary data.</text>
</comment>
<dbReference type="GO" id="GO:0005634">
    <property type="term" value="C:nucleus"/>
    <property type="evidence" value="ECO:0007669"/>
    <property type="project" value="TreeGrafter"/>
</dbReference>
<dbReference type="InterPro" id="IPR002109">
    <property type="entry name" value="Glutaredoxin"/>
</dbReference>
<dbReference type="Pfam" id="PF00085">
    <property type="entry name" value="Thioredoxin"/>
    <property type="match status" value="1"/>
</dbReference>
<dbReference type="GO" id="GO:0046872">
    <property type="term" value="F:metal ion binding"/>
    <property type="evidence" value="ECO:0007669"/>
    <property type="project" value="UniProtKB-KW"/>
</dbReference>
<dbReference type="PROSITE" id="PS51354">
    <property type="entry name" value="GLUTAREDOXIN_2"/>
    <property type="match status" value="2"/>
</dbReference>
<feature type="domain" description="Thioredoxin" evidence="4">
    <location>
        <begin position="7"/>
        <end position="85"/>
    </location>
</feature>
<accession>A0A9W7CF75</accession>
<dbReference type="InterPro" id="IPR004480">
    <property type="entry name" value="Monothiol_GRX-rel"/>
</dbReference>
<name>A0A9W7CF75_9STRA</name>
<evidence type="ECO:0000313" key="6">
    <source>
        <dbReference type="EMBL" id="GMI05016.1"/>
    </source>
</evidence>
<evidence type="ECO:0000313" key="7">
    <source>
        <dbReference type="Proteomes" id="UP001165122"/>
    </source>
</evidence>
<evidence type="ECO:0000259" key="4">
    <source>
        <dbReference type="Pfam" id="PF00085"/>
    </source>
</evidence>
<keyword evidence="1" id="KW-0479">Metal-binding</keyword>
<keyword evidence="3" id="KW-0411">Iron-sulfur</keyword>
<protein>
    <recommendedName>
        <fullName evidence="8">Glutaredoxin</fullName>
    </recommendedName>
</protein>
<keyword evidence="2" id="KW-0408">Iron</keyword>
<feature type="domain" description="Glutaredoxin" evidence="5">
    <location>
        <begin position="243"/>
        <end position="307"/>
    </location>
</feature>
<sequence>MSQFNATPKVLHFSAPWHPSHAQMSAVISALPSAAPSIQFESLNAETSSVLVQKFNVTVVPTFILLLGDSVIEKLEVADPAELTRKVMELKLKSESGVQTIPAGTKAEEVKEKKEEVGEGELSDDLKKKIQTLLTSAPILLLMKGTPSSPKCGFSRQTIEILQSSSIPFSSYNILENPDVRAGVKIFSEWPTYPQLYVKGELVGGLDIIKEMNEVGNLASELGVEATESMEEKLTKLVNRNNVMLFMKGLPSAPKCGFSRQIVEILEKEGVEGYEAFNILEDEEVRAELKKFGDWPTYPQLYVKGELLGGLDVVREMAEEGELKDALSA</sequence>